<proteinExistence type="predicted"/>
<reference evidence="1 2" key="1">
    <citation type="submission" date="2012-02" db="EMBL/GenBank/DDBJ databases">
        <title>Improved High-Quality Draft genome of Prevotella bivia DSM 20514.</title>
        <authorList>
            <consortium name="US DOE Joint Genome Institute (JGI-PGF)"/>
            <person name="Lucas S."/>
            <person name="Copeland A."/>
            <person name="Lapidus A."/>
            <person name="Bruce D."/>
            <person name="Goodwin L."/>
            <person name="Pitluck S."/>
            <person name="Peters L."/>
            <person name="Mikhailova N."/>
            <person name="Munk A.C.C."/>
            <person name="Kyrpides N."/>
            <person name="Mavromatis K."/>
            <person name="Detter J.C."/>
            <person name="Han C."/>
            <person name="Land M."/>
            <person name="Hauser L."/>
            <person name="Markowitz V."/>
            <person name="Cheng J.-F."/>
            <person name="Hugenholtz P."/>
            <person name="Woyke T."/>
            <person name="Wu D."/>
            <person name="Gronow S."/>
            <person name="Wellnitz S."/>
            <person name="Brambilla E."/>
            <person name="Klenk H.-P."/>
            <person name="Eisen J.A."/>
        </authorList>
    </citation>
    <scope>NUCLEOTIDE SEQUENCE [LARGE SCALE GENOMIC DNA]</scope>
    <source>
        <strain evidence="1 2">DSM 20514</strain>
    </source>
</reference>
<gene>
    <name evidence="1" type="ORF">PrebiDRAFT_1487</name>
</gene>
<dbReference type="AlphaFoldDB" id="I4ZAE9"/>
<accession>I4ZAE9</accession>
<dbReference type="Proteomes" id="UP000002786">
    <property type="component" value="Unassembled WGS sequence"/>
</dbReference>
<protein>
    <submittedName>
        <fullName evidence="1">Uncharacterized protein</fullName>
    </submittedName>
</protein>
<evidence type="ECO:0000313" key="2">
    <source>
        <dbReference type="Proteomes" id="UP000002786"/>
    </source>
</evidence>
<dbReference type="HOGENOM" id="CLU_2424463_0_0_10"/>
<keyword evidence="2" id="KW-1185">Reference proteome</keyword>
<name>I4ZAE9_9BACT</name>
<sequence>MLVALPPTLLQQCRERLKMFGFHPSFSRHGITRASSVLLIWLNENVGFHPSFSRHGITRASSVLLIWLNENVGKKINLCVFFIVLSIRCLC</sequence>
<dbReference type="EMBL" id="JH660660">
    <property type="protein sequence ID" value="EIM33191.1"/>
    <property type="molecule type" value="Genomic_DNA"/>
</dbReference>
<organism evidence="1 2">
    <name type="scientific">Prevotella bivia DSM 20514</name>
    <dbReference type="NCBI Taxonomy" id="868129"/>
    <lineage>
        <taxon>Bacteria</taxon>
        <taxon>Pseudomonadati</taxon>
        <taxon>Bacteroidota</taxon>
        <taxon>Bacteroidia</taxon>
        <taxon>Bacteroidales</taxon>
        <taxon>Prevotellaceae</taxon>
        <taxon>Prevotella</taxon>
    </lineage>
</organism>
<evidence type="ECO:0000313" key="1">
    <source>
        <dbReference type="EMBL" id="EIM33191.1"/>
    </source>
</evidence>